<keyword evidence="2" id="KW-0813">Transport</keyword>
<dbReference type="EMBL" id="SHKW01000002">
    <property type="protein sequence ID" value="RZU35529.1"/>
    <property type="molecule type" value="Genomic_DNA"/>
</dbReference>
<keyword evidence="3" id="KW-1134">Transmembrane beta strand</keyword>
<dbReference type="Proteomes" id="UP000292958">
    <property type="component" value="Unassembled WGS sequence"/>
</dbReference>
<dbReference type="Gene3D" id="2.40.170.20">
    <property type="entry name" value="TonB-dependent receptor, beta-barrel domain"/>
    <property type="match status" value="1"/>
</dbReference>
<evidence type="ECO:0000259" key="7">
    <source>
        <dbReference type="Pfam" id="PF25183"/>
    </source>
</evidence>
<dbReference type="GO" id="GO:0044718">
    <property type="term" value="P:siderophore transmembrane transport"/>
    <property type="evidence" value="ECO:0007669"/>
    <property type="project" value="TreeGrafter"/>
</dbReference>
<dbReference type="Pfam" id="PF13620">
    <property type="entry name" value="CarboxypepD_reg"/>
    <property type="match status" value="1"/>
</dbReference>
<dbReference type="InterPro" id="IPR036942">
    <property type="entry name" value="Beta-barrel_TonB_sf"/>
</dbReference>
<protein>
    <submittedName>
        <fullName evidence="8">TonB-dependent receptor-like protein</fullName>
    </submittedName>
</protein>
<dbReference type="Gene3D" id="2.60.40.1120">
    <property type="entry name" value="Carboxypeptidase-like, regulatory domain"/>
    <property type="match status" value="1"/>
</dbReference>
<reference evidence="8 9" key="1">
    <citation type="submission" date="2019-02" db="EMBL/GenBank/DDBJ databases">
        <title>Genomic Encyclopedia of Archaeal and Bacterial Type Strains, Phase II (KMG-II): from individual species to whole genera.</title>
        <authorList>
            <person name="Goeker M."/>
        </authorList>
    </citation>
    <scope>NUCLEOTIDE SEQUENCE [LARGE SCALE GENOMIC DNA]</scope>
    <source>
        <strain evidence="8 9">DSM 18101</strain>
    </source>
</reference>
<keyword evidence="6" id="KW-0998">Cell outer membrane</keyword>
<evidence type="ECO:0000256" key="2">
    <source>
        <dbReference type="ARBA" id="ARBA00022448"/>
    </source>
</evidence>
<evidence type="ECO:0000256" key="3">
    <source>
        <dbReference type="ARBA" id="ARBA00022452"/>
    </source>
</evidence>
<dbReference type="Pfam" id="PF25183">
    <property type="entry name" value="OMP_b-brl_4"/>
    <property type="match status" value="1"/>
</dbReference>
<evidence type="ECO:0000313" key="9">
    <source>
        <dbReference type="Proteomes" id="UP000292958"/>
    </source>
</evidence>
<dbReference type="GO" id="GO:0015344">
    <property type="term" value="F:siderophore uptake transmembrane transporter activity"/>
    <property type="evidence" value="ECO:0007669"/>
    <property type="project" value="TreeGrafter"/>
</dbReference>
<dbReference type="InterPro" id="IPR057601">
    <property type="entry name" value="Oar-like_b-barrel"/>
</dbReference>
<dbReference type="PANTHER" id="PTHR30069:SF46">
    <property type="entry name" value="OAR PROTEIN"/>
    <property type="match status" value="1"/>
</dbReference>
<name>A0A4Q7YGR4_9BACT</name>
<feature type="domain" description="TonB-dependent transporter Oar-like beta-barrel" evidence="7">
    <location>
        <begin position="246"/>
        <end position="1168"/>
    </location>
</feature>
<evidence type="ECO:0000256" key="5">
    <source>
        <dbReference type="ARBA" id="ARBA00023136"/>
    </source>
</evidence>
<evidence type="ECO:0000256" key="1">
    <source>
        <dbReference type="ARBA" id="ARBA00004571"/>
    </source>
</evidence>
<keyword evidence="8" id="KW-0675">Receptor</keyword>
<sequence>MKRRGNWFLFLTMVITILLTDQSYGQVTTGSISGTVTDSSGASVANATIIVRSPTTGLSRTVSANNEGQYSVEELPPGGYEVTVKVPNYKEAIVKGVNVQVATNATVNAELQIGSVSETVTVEADAVQVQTESGALGNVIDGGQVKQLPLNGRSFVQLTQLQPGVSAANNFDTKNKGLQGGVDMSVNGNPTTNNLFLIDGVNNNDTGSNRTILIYPSNEAIAEFKFATNSYGAEYGQASGGIISIVTRNGTNQFHGSVFYGGRNDALSAYTYFARQNVGKGLPLDGKDKLRRNDWGYSIGGPVLRDKLFFFWSQEWNREIRGRTVGACVPSAAERAGDFTNLSCSGAAAPNIPVQFQAAGNPRALNAVDPSAATVLQVMPLPNLSTLNSQGRNWQVSLPTALSWREENVRVDYNLTPRNAIMGRYTQDTWNNPSYNAGYWGDDPYPALDSSWAQPSKSIVGRWTATISNTFVNAVSFQYSNNRISITPGGTNPELLPQISAAIQPLYSNSIKRSSVGVPQVNLGVYSGSGGDTIQMIAPWQNQLNLYTLQDNASKVWKRHTLKFGILFDWNGKDEDTGPASSERPIVNTADTNVASTAGGFATGNNLANFLIPRNVFNINETSTNVRAELRWRDYEFYVMDSIKLTPRLTLEAGVRYSYMTPTFQPNNQLTNFQPSLYDPSKPATDACNGLWIVKGSDPCGTANSQFGTAFSSGVVGPNKYLVDVNNHLFAPRVGVAWDVFGDARTAVRFGAGQFFQRERVSRYTLVSNAPFALNASAIPRTLDGATPATVQGTASPAGGFDPRALMPNSWQWNATVEQTLAKNSVLSISYVGNRGIHLTSSYDINQVPQQNWLAASFASGSDVNAFRPYSKYGTLTWWAHDGNSNYNGLQVMLRSRVKDLQLSAAYTWSHSIADIVLDDSSGGLGVQTRTYFPNPRLDRGNGNTNRPNVFVANAIYYLPQLKGSSRLVRNTLGGWELTGITTAASGNSFTVYQSTSLSENTANLAFQPLPGQSLSSVTQTGFINPLRPLTTGESCTANQNGSQIINPNAFTMVGYVIGTIPANTESRGFCGGPKFVNTDFSVNKNWKIFKERATIQFRMDFFDIFNHANFNASNGSFSPFSQVNCGGRLAGGYAPCSPTNNVVTSAPIQAGFGNSSATIGNAARQLQYGLRIDF</sequence>
<keyword evidence="5" id="KW-0472">Membrane</keyword>
<dbReference type="InterPro" id="IPR008969">
    <property type="entry name" value="CarboxyPept-like_regulatory"/>
</dbReference>
<keyword evidence="9" id="KW-1185">Reference proteome</keyword>
<dbReference type="InterPro" id="IPR039426">
    <property type="entry name" value="TonB-dep_rcpt-like"/>
</dbReference>
<organism evidence="8 9">
    <name type="scientific">Edaphobacter modestus</name>
    <dbReference type="NCBI Taxonomy" id="388466"/>
    <lineage>
        <taxon>Bacteria</taxon>
        <taxon>Pseudomonadati</taxon>
        <taxon>Acidobacteriota</taxon>
        <taxon>Terriglobia</taxon>
        <taxon>Terriglobales</taxon>
        <taxon>Acidobacteriaceae</taxon>
        <taxon>Edaphobacter</taxon>
    </lineage>
</organism>
<keyword evidence="4" id="KW-0812">Transmembrane</keyword>
<dbReference type="AlphaFoldDB" id="A0A4Q7YGR4"/>
<comment type="caution">
    <text evidence="8">The sequence shown here is derived from an EMBL/GenBank/DDBJ whole genome shotgun (WGS) entry which is preliminary data.</text>
</comment>
<dbReference type="RefSeq" id="WP_165420310.1">
    <property type="nucleotide sequence ID" value="NZ_SHKW01000002.1"/>
</dbReference>
<dbReference type="SUPFAM" id="SSF56935">
    <property type="entry name" value="Porins"/>
    <property type="match status" value="1"/>
</dbReference>
<comment type="subcellular location">
    <subcellularLocation>
        <location evidence="1">Cell outer membrane</location>
        <topology evidence="1">Multi-pass membrane protein</topology>
    </subcellularLocation>
</comment>
<proteinExistence type="predicted"/>
<dbReference type="GO" id="GO:0009279">
    <property type="term" value="C:cell outer membrane"/>
    <property type="evidence" value="ECO:0007669"/>
    <property type="project" value="UniProtKB-SubCell"/>
</dbReference>
<dbReference type="PANTHER" id="PTHR30069">
    <property type="entry name" value="TONB-DEPENDENT OUTER MEMBRANE RECEPTOR"/>
    <property type="match status" value="1"/>
</dbReference>
<evidence type="ECO:0000256" key="6">
    <source>
        <dbReference type="ARBA" id="ARBA00023237"/>
    </source>
</evidence>
<accession>A0A4Q7YGR4</accession>
<gene>
    <name evidence="8" type="ORF">BDD14_5591</name>
</gene>
<evidence type="ECO:0000313" key="8">
    <source>
        <dbReference type="EMBL" id="RZU35529.1"/>
    </source>
</evidence>
<dbReference type="SUPFAM" id="SSF49464">
    <property type="entry name" value="Carboxypeptidase regulatory domain-like"/>
    <property type="match status" value="1"/>
</dbReference>
<evidence type="ECO:0000256" key="4">
    <source>
        <dbReference type="ARBA" id="ARBA00022692"/>
    </source>
</evidence>